<reference evidence="3" key="1">
    <citation type="submission" date="2017-11" db="EMBL/GenBank/DDBJ databases">
        <authorList>
            <person name="Lima N.C."/>
            <person name="Parody-Merino A.M."/>
            <person name="Battley P.F."/>
            <person name="Fidler A.E."/>
            <person name="Prosdocimi F."/>
        </authorList>
    </citation>
    <scope>NUCLEOTIDE SEQUENCE [LARGE SCALE GENOMIC DNA]</scope>
</reference>
<evidence type="ECO:0000313" key="3">
    <source>
        <dbReference type="Proteomes" id="UP000233556"/>
    </source>
</evidence>
<dbReference type="InterPro" id="IPR000477">
    <property type="entry name" value="RT_dom"/>
</dbReference>
<keyword evidence="2" id="KW-0548">Nucleotidyltransferase</keyword>
<organism evidence="2 3">
    <name type="scientific">Limosa lapponica baueri</name>
    <dbReference type="NCBI Taxonomy" id="1758121"/>
    <lineage>
        <taxon>Eukaryota</taxon>
        <taxon>Metazoa</taxon>
        <taxon>Chordata</taxon>
        <taxon>Craniata</taxon>
        <taxon>Vertebrata</taxon>
        <taxon>Euteleostomi</taxon>
        <taxon>Archelosauria</taxon>
        <taxon>Archosauria</taxon>
        <taxon>Dinosauria</taxon>
        <taxon>Saurischia</taxon>
        <taxon>Theropoda</taxon>
        <taxon>Coelurosauria</taxon>
        <taxon>Aves</taxon>
        <taxon>Neognathae</taxon>
        <taxon>Neoaves</taxon>
        <taxon>Charadriiformes</taxon>
        <taxon>Scolopacidae</taxon>
        <taxon>Limosa</taxon>
    </lineage>
</organism>
<dbReference type="Proteomes" id="UP000233556">
    <property type="component" value="Unassembled WGS sequence"/>
</dbReference>
<protein>
    <submittedName>
        <fullName evidence="2">Rna-directed dna polymerase from mobile element jockey-like</fullName>
    </submittedName>
</protein>
<keyword evidence="2" id="KW-0695">RNA-directed DNA polymerase</keyword>
<dbReference type="PROSITE" id="PS50878">
    <property type="entry name" value="RT_POL"/>
    <property type="match status" value="1"/>
</dbReference>
<feature type="domain" description="Reverse transcriptase" evidence="1">
    <location>
        <begin position="1"/>
        <end position="119"/>
    </location>
</feature>
<dbReference type="GO" id="GO:0003964">
    <property type="term" value="F:RNA-directed DNA polymerase activity"/>
    <property type="evidence" value="ECO:0007669"/>
    <property type="project" value="UniProtKB-KW"/>
</dbReference>
<sequence length="174" mass="19554">MGRTQRVAIDGLHSGWQPVTSGVPQGSTLGPTQFDIFINDLNNSMESSLTKFADDTKLGGEVDTSEGRAILQTDLDRLEDWESKNCMKFNKEKCKVLHPGQNNQKAQHWPSSVWRGSSVAERDLGVLLDKLTMSHQCTPAVTKANRIRGCIHRGITRRERDRIIPLYSVLVRPR</sequence>
<keyword evidence="2" id="KW-0808">Transferase</keyword>
<dbReference type="OrthoDB" id="416454at2759"/>
<evidence type="ECO:0000259" key="1">
    <source>
        <dbReference type="PROSITE" id="PS50878"/>
    </source>
</evidence>
<dbReference type="AlphaFoldDB" id="A0A2I0UHM9"/>
<dbReference type="EMBL" id="KZ505753">
    <property type="protein sequence ID" value="PKU45557.1"/>
    <property type="molecule type" value="Genomic_DNA"/>
</dbReference>
<name>A0A2I0UHM9_LIMLA</name>
<evidence type="ECO:0000313" key="2">
    <source>
        <dbReference type="EMBL" id="PKU45557.1"/>
    </source>
</evidence>
<dbReference type="PANTHER" id="PTHR33332">
    <property type="entry name" value="REVERSE TRANSCRIPTASE DOMAIN-CONTAINING PROTEIN"/>
    <property type="match status" value="1"/>
</dbReference>
<dbReference type="Pfam" id="PF00078">
    <property type="entry name" value="RVT_1"/>
    <property type="match status" value="1"/>
</dbReference>
<accession>A0A2I0UHM9</accession>
<gene>
    <name evidence="2" type="ORF">llap_4131</name>
</gene>
<reference evidence="3" key="2">
    <citation type="submission" date="2017-12" db="EMBL/GenBank/DDBJ databases">
        <title>Genome sequence of the Bar-tailed Godwit (Limosa lapponica baueri).</title>
        <authorList>
            <person name="Lima N.C.B."/>
            <person name="Parody-Merino A.M."/>
            <person name="Battley P.F."/>
            <person name="Fidler A.E."/>
            <person name="Prosdocimi F."/>
        </authorList>
    </citation>
    <scope>NUCLEOTIDE SEQUENCE [LARGE SCALE GENOMIC DNA]</scope>
</reference>
<keyword evidence="3" id="KW-1185">Reference proteome</keyword>
<proteinExistence type="predicted"/>